<organism evidence="1 2">
    <name type="scientific">Thelephora ganbajun</name>
    <name type="common">Ganba fungus</name>
    <dbReference type="NCBI Taxonomy" id="370292"/>
    <lineage>
        <taxon>Eukaryota</taxon>
        <taxon>Fungi</taxon>
        <taxon>Dikarya</taxon>
        <taxon>Basidiomycota</taxon>
        <taxon>Agaricomycotina</taxon>
        <taxon>Agaricomycetes</taxon>
        <taxon>Thelephorales</taxon>
        <taxon>Thelephoraceae</taxon>
        <taxon>Thelephora</taxon>
    </lineage>
</organism>
<proteinExistence type="predicted"/>
<reference evidence="1" key="1">
    <citation type="submission" date="2019-10" db="EMBL/GenBank/DDBJ databases">
        <authorList>
            <consortium name="DOE Joint Genome Institute"/>
            <person name="Kuo A."/>
            <person name="Miyauchi S."/>
            <person name="Kiss E."/>
            <person name="Drula E."/>
            <person name="Kohler A."/>
            <person name="Sanchez-Garcia M."/>
            <person name="Andreopoulos B."/>
            <person name="Barry K.W."/>
            <person name="Bonito G."/>
            <person name="Buee M."/>
            <person name="Carver A."/>
            <person name="Chen C."/>
            <person name="Cichocki N."/>
            <person name="Clum A."/>
            <person name="Culley D."/>
            <person name="Crous P.W."/>
            <person name="Fauchery L."/>
            <person name="Girlanda M."/>
            <person name="Hayes R."/>
            <person name="Keri Z."/>
            <person name="Labutti K."/>
            <person name="Lipzen A."/>
            <person name="Lombard V."/>
            <person name="Magnuson J."/>
            <person name="Maillard F."/>
            <person name="Morin E."/>
            <person name="Murat C."/>
            <person name="Nolan M."/>
            <person name="Ohm R."/>
            <person name="Pangilinan J."/>
            <person name="Pereira M."/>
            <person name="Perotto S."/>
            <person name="Peter M."/>
            <person name="Riley R."/>
            <person name="Sitrit Y."/>
            <person name="Stielow B."/>
            <person name="Szollosi G."/>
            <person name="Zifcakova L."/>
            <person name="Stursova M."/>
            <person name="Spatafora J.W."/>
            <person name="Tedersoo L."/>
            <person name="Vaario L.-M."/>
            <person name="Yamada A."/>
            <person name="Yan M."/>
            <person name="Wang P."/>
            <person name="Xu J."/>
            <person name="Bruns T."/>
            <person name="Baldrian P."/>
            <person name="Vilgalys R."/>
            <person name="Henrissat B."/>
            <person name="Grigoriev I.V."/>
            <person name="Hibbett D."/>
            <person name="Nagy L.G."/>
            <person name="Martin F.M."/>
        </authorList>
    </citation>
    <scope>NUCLEOTIDE SEQUENCE</scope>
    <source>
        <strain evidence="1">P2</strain>
    </source>
</reference>
<keyword evidence="2" id="KW-1185">Reference proteome</keyword>
<sequence length="78" mass="8867">MSESRQSVCLWTSRGSGQRVCLLQFAPRPGNFQPHSNRVTPLALVLQSIHLFLLVSINCIGIPPYHPIKRERRELKTS</sequence>
<dbReference type="Proteomes" id="UP000886501">
    <property type="component" value="Unassembled WGS sequence"/>
</dbReference>
<evidence type="ECO:0000313" key="2">
    <source>
        <dbReference type="Proteomes" id="UP000886501"/>
    </source>
</evidence>
<protein>
    <submittedName>
        <fullName evidence="1">Uncharacterized protein</fullName>
    </submittedName>
</protein>
<accession>A0ACB6YZE9</accession>
<evidence type="ECO:0000313" key="1">
    <source>
        <dbReference type="EMBL" id="KAF9642688.1"/>
    </source>
</evidence>
<reference evidence="1" key="2">
    <citation type="journal article" date="2020" name="Nat. Commun.">
        <title>Large-scale genome sequencing of mycorrhizal fungi provides insights into the early evolution of symbiotic traits.</title>
        <authorList>
            <person name="Miyauchi S."/>
            <person name="Kiss E."/>
            <person name="Kuo A."/>
            <person name="Drula E."/>
            <person name="Kohler A."/>
            <person name="Sanchez-Garcia M."/>
            <person name="Morin E."/>
            <person name="Andreopoulos B."/>
            <person name="Barry K.W."/>
            <person name="Bonito G."/>
            <person name="Buee M."/>
            <person name="Carver A."/>
            <person name="Chen C."/>
            <person name="Cichocki N."/>
            <person name="Clum A."/>
            <person name="Culley D."/>
            <person name="Crous P.W."/>
            <person name="Fauchery L."/>
            <person name="Girlanda M."/>
            <person name="Hayes R.D."/>
            <person name="Keri Z."/>
            <person name="LaButti K."/>
            <person name="Lipzen A."/>
            <person name="Lombard V."/>
            <person name="Magnuson J."/>
            <person name="Maillard F."/>
            <person name="Murat C."/>
            <person name="Nolan M."/>
            <person name="Ohm R.A."/>
            <person name="Pangilinan J."/>
            <person name="Pereira M.F."/>
            <person name="Perotto S."/>
            <person name="Peter M."/>
            <person name="Pfister S."/>
            <person name="Riley R."/>
            <person name="Sitrit Y."/>
            <person name="Stielow J.B."/>
            <person name="Szollosi G."/>
            <person name="Zifcakova L."/>
            <person name="Stursova M."/>
            <person name="Spatafora J.W."/>
            <person name="Tedersoo L."/>
            <person name="Vaario L.M."/>
            <person name="Yamada A."/>
            <person name="Yan M."/>
            <person name="Wang P."/>
            <person name="Xu J."/>
            <person name="Bruns T."/>
            <person name="Baldrian P."/>
            <person name="Vilgalys R."/>
            <person name="Dunand C."/>
            <person name="Henrissat B."/>
            <person name="Grigoriev I.V."/>
            <person name="Hibbett D."/>
            <person name="Nagy L.G."/>
            <person name="Martin F.M."/>
        </authorList>
    </citation>
    <scope>NUCLEOTIDE SEQUENCE</scope>
    <source>
        <strain evidence="1">P2</strain>
    </source>
</reference>
<dbReference type="EMBL" id="MU118381">
    <property type="protein sequence ID" value="KAF9642688.1"/>
    <property type="molecule type" value="Genomic_DNA"/>
</dbReference>
<comment type="caution">
    <text evidence="1">The sequence shown here is derived from an EMBL/GenBank/DDBJ whole genome shotgun (WGS) entry which is preliminary data.</text>
</comment>
<gene>
    <name evidence="1" type="ORF">BDM02DRAFT_3124267</name>
</gene>
<name>A0ACB6YZE9_THEGA</name>